<dbReference type="RefSeq" id="WP_155304920.1">
    <property type="nucleotide sequence ID" value="NZ_AP021875.1"/>
</dbReference>
<name>A0A5K7Z876_9BACT</name>
<evidence type="ECO:0000313" key="3">
    <source>
        <dbReference type="Proteomes" id="UP000427769"/>
    </source>
</evidence>
<evidence type="ECO:0000256" key="1">
    <source>
        <dbReference type="SAM" id="SignalP"/>
    </source>
</evidence>
<dbReference type="EMBL" id="AP021875">
    <property type="protein sequence ID" value="BBO76063.1"/>
    <property type="molecule type" value="Genomic_DNA"/>
</dbReference>
<dbReference type="Proteomes" id="UP000427769">
    <property type="component" value="Chromosome"/>
</dbReference>
<proteinExistence type="predicted"/>
<evidence type="ECO:0000313" key="2">
    <source>
        <dbReference type="EMBL" id="BBO76063.1"/>
    </source>
</evidence>
<sequence>MKRIFCFIVIWLILGAAIAMANETEKQQSAVASAERWLTIVDNGNYSESLQEPSEFFRQAVKQERW</sequence>
<protein>
    <submittedName>
        <fullName evidence="2">Uncharacterized protein</fullName>
    </submittedName>
</protein>
<dbReference type="AlphaFoldDB" id="A0A5K7Z876"/>
<gene>
    <name evidence="2" type="ORF">DSCW_34800</name>
</gene>
<accession>A0A5K7Z876</accession>
<reference evidence="2 3" key="1">
    <citation type="submission" date="2019-11" db="EMBL/GenBank/DDBJ databases">
        <title>Comparative genomics of hydrocarbon-degrading Desulfosarcina strains.</title>
        <authorList>
            <person name="Watanabe M."/>
            <person name="Kojima H."/>
            <person name="Fukui M."/>
        </authorList>
    </citation>
    <scope>NUCLEOTIDE SEQUENCE [LARGE SCALE GENOMIC DNA]</scope>
    <source>
        <strain evidence="2 3">PP31</strain>
    </source>
</reference>
<feature type="signal peptide" evidence="1">
    <location>
        <begin position="1"/>
        <end position="21"/>
    </location>
</feature>
<keyword evidence="1" id="KW-0732">Signal</keyword>
<dbReference type="KEGG" id="dwd:DSCW_34800"/>
<keyword evidence="3" id="KW-1185">Reference proteome</keyword>
<organism evidence="2 3">
    <name type="scientific">Desulfosarcina widdelii</name>
    <dbReference type="NCBI Taxonomy" id="947919"/>
    <lineage>
        <taxon>Bacteria</taxon>
        <taxon>Pseudomonadati</taxon>
        <taxon>Thermodesulfobacteriota</taxon>
        <taxon>Desulfobacteria</taxon>
        <taxon>Desulfobacterales</taxon>
        <taxon>Desulfosarcinaceae</taxon>
        <taxon>Desulfosarcina</taxon>
    </lineage>
</organism>
<feature type="chain" id="PRO_5024339727" evidence="1">
    <location>
        <begin position="22"/>
        <end position="66"/>
    </location>
</feature>